<dbReference type="EMBL" id="JAUFRC010000001">
    <property type="protein sequence ID" value="MDN3712598.1"/>
    <property type="molecule type" value="Genomic_DNA"/>
</dbReference>
<gene>
    <name evidence="1" type="ORF">QWZ10_14110</name>
</gene>
<organism evidence="1 2">
    <name type="scientific">Paracoccus cavernae</name>
    <dbReference type="NCBI Taxonomy" id="1571207"/>
    <lineage>
        <taxon>Bacteria</taxon>
        <taxon>Pseudomonadati</taxon>
        <taxon>Pseudomonadota</taxon>
        <taxon>Alphaproteobacteria</taxon>
        <taxon>Rhodobacterales</taxon>
        <taxon>Paracoccaceae</taxon>
        <taxon>Paracoccus</taxon>
    </lineage>
</organism>
<name>A0ABT8D9M8_9RHOB</name>
<comment type="caution">
    <text evidence="1">The sequence shown here is derived from an EMBL/GenBank/DDBJ whole genome shotgun (WGS) entry which is preliminary data.</text>
</comment>
<dbReference type="Proteomes" id="UP001243846">
    <property type="component" value="Unassembled WGS sequence"/>
</dbReference>
<evidence type="ECO:0000313" key="2">
    <source>
        <dbReference type="Proteomes" id="UP001243846"/>
    </source>
</evidence>
<accession>A0ABT8D9M8</accession>
<sequence>MAASNLIVAAMEQLSLALRQALRAAAQNDKAQIAAHADRLSKLAWQIGLVTLAGWRWMSGVARKAATCRHFRQLWRGSNAWRTVP</sequence>
<proteinExistence type="predicted"/>
<protein>
    <submittedName>
        <fullName evidence="1">Uncharacterized protein</fullName>
    </submittedName>
</protein>
<keyword evidence="2" id="KW-1185">Reference proteome</keyword>
<reference evidence="2" key="1">
    <citation type="journal article" date="2019" name="Int. J. Syst. Evol. Microbiol.">
        <title>The Global Catalogue of Microorganisms (GCM) 10K type strain sequencing project: providing services to taxonomists for standard genome sequencing and annotation.</title>
        <authorList>
            <consortium name="The Broad Institute Genomics Platform"/>
            <consortium name="The Broad Institute Genome Sequencing Center for Infectious Disease"/>
            <person name="Wu L."/>
            <person name="Ma J."/>
        </authorList>
    </citation>
    <scope>NUCLEOTIDE SEQUENCE [LARGE SCALE GENOMIC DNA]</scope>
    <source>
        <strain evidence="2">CECT 8482</strain>
    </source>
</reference>
<evidence type="ECO:0000313" key="1">
    <source>
        <dbReference type="EMBL" id="MDN3712598.1"/>
    </source>
</evidence>